<keyword evidence="3" id="KW-1185">Reference proteome</keyword>
<evidence type="ECO:0000313" key="3">
    <source>
        <dbReference type="Proteomes" id="UP001596395"/>
    </source>
</evidence>
<reference evidence="2 3" key="1">
    <citation type="journal article" date="2019" name="Int. J. Syst. Evol. Microbiol.">
        <title>The Global Catalogue of Microorganisms (GCM) 10K type strain sequencing project: providing services to taxonomists for standard genome sequencing and annotation.</title>
        <authorList>
            <consortium name="The Broad Institute Genomics Platform"/>
            <consortium name="The Broad Institute Genome Sequencing Center for Infectious Disease"/>
            <person name="Wu L."/>
            <person name="Ma J."/>
        </authorList>
    </citation>
    <scope>NUCLEOTIDE SEQUENCE [LARGE SCALE GENOMIC DNA]</scope>
    <source>
        <strain evidence="2 3">GX26</strain>
    </source>
</reference>
<comment type="caution">
    <text evidence="2">The sequence shown here is derived from an EMBL/GenBank/DDBJ whole genome shotgun (WGS) entry which is preliminary data.</text>
</comment>
<dbReference type="PANTHER" id="PTHR40045:SF1">
    <property type="entry name" value="YQCI_YCGG FAMILY PROTEIN"/>
    <property type="match status" value="1"/>
</dbReference>
<feature type="region of interest" description="Disordered" evidence="1">
    <location>
        <begin position="274"/>
        <end position="303"/>
    </location>
</feature>
<evidence type="ECO:0000313" key="2">
    <source>
        <dbReference type="EMBL" id="MFC6952169.1"/>
    </source>
</evidence>
<sequence length="303" mass="33017">MSTGVASGREELVGGDVVRLFEQPRVERRIENGTLPAWARRQYEAFDEKLLGERNGTDFPCHFGVDAQRNGGALYTFVPLADGTNAVGADALDATALDALADVVAAYLATREMHGPRTSLVTFFEPPADPDAWTEADYREAFWRVLQSLHDADTAPWPADIATDPAHPQFEFCYAGEPMFVTGAAPFYDERASRYNGVGLEVTFQPRSVFAGITGDTDAGQRAREQIHDRIEDYDGTHPHAHIGDWEDDDSHEWKQYLLPAGDEAFADDACPLDVHPVDVASSNDDAGPEDDATASPGDGESA</sequence>
<dbReference type="Proteomes" id="UP001596395">
    <property type="component" value="Unassembled WGS sequence"/>
</dbReference>
<dbReference type="EMBL" id="JBHSXN010000001">
    <property type="protein sequence ID" value="MFC6952169.1"/>
    <property type="molecule type" value="Genomic_DNA"/>
</dbReference>
<protein>
    <submittedName>
        <fullName evidence="2">YqcI/YcgG family protein</fullName>
    </submittedName>
</protein>
<accession>A0ABD5V9C4</accession>
<dbReference type="Pfam" id="PF08892">
    <property type="entry name" value="YqcI_YcgG"/>
    <property type="match status" value="1"/>
</dbReference>
<dbReference type="AlphaFoldDB" id="A0ABD5V9C4"/>
<name>A0ABD5V9C4_9EURY</name>
<dbReference type="RefSeq" id="WP_336349161.1">
    <property type="nucleotide sequence ID" value="NZ_JAZAQL010000001.1"/>
</dbReference>
<dbReference type="InterPro" id="IPR014988">
    <property type="entry name" value="Uncharacterised_YqcI/YcgG"/>
</dbReference>
<evidence type="ECO:0000256" key="1">
    <source>
        <dbReference type="SAM" id="MobiDB-lite"/>
    </source>
</evidence>
<dbReference type="PANTHER" id="PTHR40045">
    <property type="entry name" value="YCGG FAMILY PROTEIN"/>
    <property type="match status" value="1"/>
</dbReference>
<gene>
    <name evidence="2" type="ORF">ACFQGB_04765</name>
</gene>
<organism evidence="2 3">
    <name type="scientific">Halorubellus litoreus</name>
    <dbReference type="NCBI Taxonomy" id="755308"/>
    <lineage>
        <taxon>Archaea</taxon>
        <taxon>Methanobacteriati</taxon>
        <taxon>Methanobacteriota</taxon>
        <taxon>Stenosarchaea group</taxon>
        <taxon>Halobacteria</taxon>
        <taxon>Halobacteriales</taxon>
        <taxon>Halorubellaceae</taxon>
        <taxon>Halorubellus</taxon>
    </lineage>
</organism>
<proteinExistence type="predicted"/>